<dbReference type="SUPFAM" id="SSF47413">
    <property type="entry name" value="lambda repressor-like DNA-binding domains"/>
    <property type="match status" value="1"/>
</dbReference>
<evidence type="ECO:0000313" key="4">
    <source>
        <dbReference type="Proteomes" id="UP001595868"/>
    </source>
</evidence>
<feature type="domain" description="HTH cro/C1-type" evidence="2">
    <location>
        <begin position="5"/>
        <end position="59"/>
    </location>
</feature>
<dbReference type="PROSITE" id="PS50943">
    <property type="entry name" value="HTH_CROC1"/>
    <property type="match status" value="1"/>
</dbReference>
<name>A0ABV8KUF8_9ACTN</name>
<dbReference type="Gene3D" id="1.10.260.40">
    <property type="entry name" value="lambda repressor-like DNA-binding domains"/>
    <property type="match status" value="1"/>
</dbReference>
<sequence length="204" mass="23156">MSEVLRQRRNALGLSQADLAARVGVDKRQIRRYEAGETQPTLSVARAIARALEVTVDELAGEDVHRIDLSGDWWACWQTWNKGREILNPHQVRMRQKGDAVEVLAVTRGTQRFEDGGYLWRGELRLWDNEILMGWYVADEAAVRSKGTLYFVLHQHGQRMSGRWVGLSYDGPIVTGWGAVAKTEEEALSMVDTLKNEEVVPDEH</sequence>
<dbReference type="PANTHER" id="PTHR46558:SF11">
    <property type="entry name" value="HTH-TYPE TRANSCRIPTIONAL REGULATOR XRE"/>
    <property type="match status" value="1"/>
</dbReference>
<proteinExistence type="predicted"/>
<dbReference type="SMART" id="SM00530">
    <property type="entry name" value="HTH_XRE"/>
    <property type="match status" value="1"/>
</dbReference>
<evidence type="ECO:0000259" key="2">
    <source>
        <dbReference type="PROSITE" id="PS50943"/>
    </source>
</evidence>
<accession>A0ABV8KUF8</accession>
<dbReference type="RefSeq" id="WP_377551076.1">
    <property type="nucleotide sequence ID" value="NZ_JBHSBN010000026.1"/>
</dbReference>
<evidence type="ECO:0000313" key="3">
    <source>
        <dbReference type="EMBL" id="MFC4109567.1"/>
    </source>
</evidence>
<keyword evidence="1" id="KW-0238">DNA-binding</keyword>
<dbReference type="CDD" id="cd00093">
    <property type="entry name" value="HTH_XRE"/>
    <property type="match status" value="1"/>
</dbReference>
<protein>
    <submittedName>
        <fullName evidence="3">Helix-turn-helix transcriptional regulator</fullName>
    </submittedName>
</protein>
<dbReference type="EMBL" id="JBHSBN010000026">
    <property type="protein sequence ID" value="MFC4109567.1"/>
    <property type="molecule type" value="Genomic_DNA"/>
</dbReference>
<dbReference type="InterPro" id="IPR010982">
    <property type="entry name" value="Lambda_DNA-bd_dom_sf"/>
</dbReference>
<evidence type="ECO:0000256" key="1">
    <source>
        <dbReference type="ARBA" id="ARBA00023125"/>
    </source>
</evidence>
<organism evidence="3 4">
    <name type="scientific">Micromonospora zhanjiangensis</name>
    <dbReference type="NCBI Taxonomy" id="1522057"/>
    <lineage>
        <taxon>Bacteria</taxon>
        <taxon>Bacillati</taxon>
        <taxon>Actinomycetota</taxon>
        <taxon>Actinomycetes</taxon>
        <taxon>Micromonosporales</taxon>
        <taxon>Micromonosporaceae</taxon>
        <taxon>Micromonospora</taxon>
    </lineage>
</organism>
<dbReference type="Proteomes" id="UP001595868">
    <property type="component" value="Unassembled WGS sequence"/>
</dbReference>
<dbReference type="Pfam" id="PF01381">
    <property type="entry name" value="HTH_3"/>
    <property type="match status" value="1"/>
</dbReference>
<comment type="caution">
    <text evidence="3">The sequence shown here is derived from an EMBL/GenBank/DDBJ whole genome shotgun (WGS) entry which is preliminary data.</text>
</comment>
<dbReference type="InterPro" id="IPR001387">
    <property type="entry name" value="Cro/C1-type_HTH"/>
</dbReference>
<keyword evidence="4" id="KW-1185">Reference proteome</keyword>
<dbReference type="PANTHER" id="PTHR46558">
    <property type="entry name" value="TRACRIPTIONAL REGULATORY PROTEIN-RELATED-RELATED"/>
    <property type="match status" value="1"/>
</dbReference>
<gene>
    <name evidence="3" type="ORF">ACFOX0_26995</name>
</gene>
<reference evidence="4" key="1">
    <citation type="journal article" date="2019" name="Int. J. Syst. Evol. Microbiol.">
        <title>The Global Catalogue of Microorganisms (GCM) 10K type strain sequencing project: providing services to taxonomists for standard genome sequencing and annotation.</title>
        <authorList>
            <consortium name="The Broad Institute Genomics Platform"/>
            <consortium name="The Broad Institute Genome Sequencing Center for Infectious Disease"/>
            <person name="Wu L."/>
            <person name="Ma J."/>
        </authorList>
    </citation>
    <scope>NUCLEOTIDE SEQUENCE [LARGE SCALE GENOMIC DNA]</scope>
    <source>
        <strain evidence="4">2902at01</strain>
    </source>
</reference>